<evidence type="ECO:0000259" key="2">
    <source>
        <dbReference type="Pfam" id="PF01882"/>
    </source>
</evidence>
<dbReference type="PANTHER" id="PTHR34351:SF2">
    <property type="entry name" value="DUF58 DOMAIN-CONTAINING PROTEIN"/>
    <property type="match status" value="1"/>
</dbReference>
<comment type="caution">
    <text evidence="3">The sequence shown here is derived from an EMBL/GenBank/DDBJ whole genome shotgun (WGS) entry which is preliminary data.</text>
</comment>
<evidence type="ECO:0000256" key="1">
    <source>
        <dbReference type="SAM" id="Phobius"/>
    </source>
</evidence>
<proteinExistence type="predicted"/>
<name>A0A327XZX6_9BACL</name>
<protein>
    <submittedName>
        <fullName evidence="3">Uncharacterized protein (DUF58 family)</fullName>
    </submittedName>
</protein>
<evidence type="ECO:0000313" key="4">
    <source>
        <dbReference type="Proteomes" id="UP000248555"/>
    </source>
</evidence>
<dbReference type="InterPro" id="IPR002881">
    <property type="entry name" value="DUF58"/>
</dbReference>
<dbReference type="Pfam" id="PF01882">
    <property type="entry name" value="DUF58"/>
    <property type="match status" value="1"/>
</dbReference>
<evidence type="ECO:0000313" key="3">
    <source>
        <dbReference type="EMBL" id="RAK14094.1"/>
    </source>
</evidence>
<dbReference type="AlphaFoldDB" id="A0A327XZX6"/>
<keyword evidence="1" id="KW-0472">Membrane</keyword>
<feature type="transmembrane region" description="Helical" evidence="1">
    <location>
        <begin position="37"/>
        <end position="57"/>
    </location>
</feature>
<sequence>MNGAMKKRIRLTGRVLLLIILIVVLFSYAMFQGGFVSWFLFYSFLPFGLYSFCVALYPMRYFEVQRRLNQEQYHVGEKLAATLNVKTRMFFPIIYLIIEDQLPKPLQNCQQTKPSKIFLSPLFKTDFSYEYILEHLPRGEHRFSTVRIKITDFFGLIEKETTFQVENSILVYPRYVEMGYRKVGQRFEQGVAASPIRLHRDTTITVGIREYKPGDRFSWINWKASARKNELMTKEFEESQSEDIVIFLDRTPSPLFEEMVTFTASLVRTMIKRGVQTGLVSVGRDRVIFPAKNGEAHLQELFYHLAKVQCDSEWSFARSINKEMEHWNTPFSFCCITSSVDKELAASLGNLAMKNFSGIVFIVKDKAADISKEEIIAVEQIERKGVTVKMIEERSFANALIEGGK</sequence>
<dbReference type="Proteomes" id="UP000248555">
    <property type="component" value="Unassembled WGS sequence"/>
</dbReference>
<organism evidence="3 4">
    <name type="scientific">Paranoxybacillus vitaminiphilus</name>
    <dbReference type="NCBI Taxonomy" id="581036"/>
    <lineage>
        <taxon>Bacteria</taxon>
        <taxon>Bacillati</taxon>
        <taxon>Bacillota</taxon>
        <taxon>Bacilli</taxon>
        <taxon>Bacillales</taxon>
        <taxon>Anoxybacillaceae</taxon>
        <taxon>Paranoxybacillus</taxon>
    </lineage>
</organism>
<dbReference type="EMBL" id="QLMH01000035">
    <property type="protein sequence ID" value="RAK14094.1"/>
    <property type="molecule type" value="Genomic_DNA"/>
</dbReference>
<keyword evidence="4" id="KW-1185">Reference proteome</keyword>
<reference evidence="3 4" key="1">
    <citation type="submission" date="2018-06" db="EMBL/GenBank/DDBJ databases">
        <title>Genomic Encyclopedia of Type Strains, Phase III (KMG-III): the genomes of soil and plant-associated and newly described type strains.</title>
        <authorList>
            <person name="Whitman W."/>
        </authorList>
    </citation>
    <scope>NUCLEOTIDE SEQUENCE [LARGE SCALE GENOMIC DNA]</scope>
    <source>
        <strain evidence="3 4">CGMCC 1.8979</strain>
    </source>
</reference>
<feature type="domain" description="DUF58" evidence="2">
    <location>
        <begin position="208"/>
        <end position="313"/>
    </location>
</feature>
<gene>
    <name evidence="3" type="ORF">B0I26_1352</name>
</gene>
<dbReference type="PANTHER" id="PTHR34351">
    <property type="entry name" value="SLR1927 PROTEIN-RELATED"/>
    <property type="match status" value="1"/>
</dbReference>
<accession>A0A327XZX6</accession>
<keyword evidence="1" id="KW-0812">Transmembrane</keyword>
<keyword evidence="1" id="KW-1133">Transmembrane helix</keyword>
<feature type="transmembrane region" description="Helical" evidence="1">
    <location>
        <begin position="12"/>
        <end position="31"/>
    </location>
</feature>